<accession>A0A0V1FA46</accession>
<evidence type="ECO:0000313" key="2">
    <source>
        <dbReference type="EMBL" id="KRY83018.1"/>
    </source>
</evidence>
<comment type="caution">
    <text evidence="2">The sequence shown here is derived from an EMBL/GenBank/DDBJ whole genome shotgun (WGS) entry which is preliminary data.</text>
</comment>
<protein>
    <submittedName>
        <fullName evidence="2">Uncharacterized protein</fullName>
    </submittedName>
</protein>
<feature type="region of interest" description="Disordered" evidence="1">
    <location>
        <begin position="53"/>
        <end position="80"/>
    </location>
</feature>
<sequence length="189" mass="20759">MLQPVDVNDGQAVLKTSEKTKDYGFIKWLTSRKRKNCSIKKSAIEVLKLEDVEEEGGGLNDDGPRSTTPTAAETNQEWSTPVAEPDLLHSTHRRQRLRVGSAFTTPTLAATPGAHTARGPAGRFSLIAQGHRESVVSAFGRNTLIARDVLFGHLTRSSFLRSGRTVAESAVKVSRNANQKKQKRKQIAR</sequence>
<evidence type="ECO:0000256" key="1">
    <source>
        <dbReference type="SAM" id="MobiDB-lite"/>
    </source>
</evidence>
<feature type="compositionally biased region" description="Polar residues" evidence="1">
    <location>
        <begin position="65"/>
        <end position="79"/>
    </location>
</feature>
<organism evidence="2 3">
    <name type="scientific">Trichinella pseudospiralis</name>
    <name type="common">Parasitic roundworm</name>
    <dbReference type="NCBI Taxonomy" id="6337"/>
    <lineage>
        <taxon>Eukaryota</taxon>
        <taxon>Metazoa</taxon>
        <taxon>Ecdysozoa</taxon>
        <taxon>Nematoda</taxon>
        <taxon>Enoplea</taxon>
        <taxon>Dorylaimia</taxon>
        <taxon>Trichinellida</taxon>
        <taxon>Trichinellidae</taxon>
        <taxon>Trichinella</taxon>
    </lineage>
</organism>
<evidence type="ECO:0000313" key="3">
    <source>
        <dbReference type="Proteomes" id="UP000054995"/>
    </source>
</evidence>
<keyword evidence="3" id="KW-1185">Reference proteome</keyword>
<feature type="region of interest" description="Disordered" evidence="1">
    <location>
        <begin position="99"/>
        <end position="119"/>
    </location>
</feature>
<reference evidence="2 3" key="1">
    <citation type="submission" date="2015-01" db="EMBL/GenBank/DDBJ databases">
        <title>Evolution of Trichinella species and genotypes.</title>
        <authorList>
            <person name="Korhonen P.K."/>
            <person name="Edoardo P."/>
            <person name="Giuseppe L.R."/>
            <person name="Gasser R.B."/>
        </authorList>
    </citation>
    <scope>NUCLEOTIDE SEQUENCE [LARGE SCALE GENOMIC DNA]</scope>
    <source>
        <strain evidence="2">ISS470</strain>
    </source>
</reference>
<gene>
    <name evidence="2" type="ORF">T4D_6850</name>
</gene>
<dbReference type="EMBL" id="JYDT01000154">
    <property type="protein sequence ID" value="KRY83018.1"/>
    <property type="molecule type" value="Genomic_DNA"/>
</dbReference>
<name>A0A0V1FA46_TRIPS</name>
<dbReference type="Proteomes" id="UP000054995">
    <property type="component" value="Unassembled WGS sequence"/>
</dbReference>
<proteinExistence type="predicted"/>
<feature type="non-terminal residue" evidence="2">
    <location>
        <position position="189"/>
    </location>
</feature>
<dbReference type="AlphaFoldDB" id="A0A0V1FA46"/>